<dbReference type="Gene3D" id="3.90.1200.10">
    <property type="match status" value="1"/>
</dbReference>
<dbReference type="InterPro" id="IPR011009">
    <property type="entry name" value="Kinase-like_dom_sf"/>
</dbReference>
<dbReference type="SUPFAM" id="SSF56112">
    <property type="entry name" value="Protein kinase-like (PK-like)"/>
    <property type="match status" value="1"/>
</dbReference>
<gene>
    <name evidence="2" type="ORF">FKG95_21370</name>
</gene>
<dbReference type="AlphaFoldDB" id="A0A545TG34"/>
<evidence type="ECO:0000313" key="2">
    <source>
        <dbReference type="EMBL" id="TQV76190.1"/>
    </source>
</evidence>
<protein>
    <submittedName>
        <fullName evidence="2">Phosphotransferase</fullName>
    </submittedName>
</protein>
<dbReference type="GO" id="GO:0016740">
    <property type="term" value="F:transferase activity"/>
    <property type="evidence" value="ECO:0007669"/>
    <property type="project" value="UniProtKB-KW"/>
</dbReference>
<comment type="caution">
    <text evidence="2">The sequence shown here is derived from an EMBL/GenBank/DDBJ whole genome shotgun (WGS) entry which is preliminary data.</text>
</comment>
<evidence type="ECO:0000313" key="3">
    <source>
        <dbReference type="Proteomes" id="UP000315252"/>
    </source>
</evidence>
<evidence type="ECO:0000259" key="1">
    <source>
        <dbReference type="Pfam" id="PF01636"/>
    </source>
</evidence>
<feature type="domain" description="Aminoglycoside phosphotransferase" evidence="1">
    <location>
        <begin position="23"/>
        <end position="258"/>
    </location>
</feature>
<dbReference type="RefSeq" id="WP_142898453.1">
    <property type="nucleotide sequence ID" value="NZ_ML660059.1"/>
</dbReference>
<dbReference type="Proteomes" id="UP000315252">
    <property type="component" value="Unassembled WGS sequence"/>
</dbReference>
<dbReference type="Gene3D" id="3.30.200.20">
    <property type="entry name" value="Phosphorylase Kinase, domain 1"/>
    <property type="match status" value="1"/>
</dbReference>
<name>A0A545TG34_9PROT</name>
<reference evidence="2 3" key="1">
    <citation type="submission" date="2019-06" db="EMBL/GenBank/DDBJ databases">
        <title>Whole genome sequence for Rhodospirillaceae sp. R148.</title>
        <authorList>
            <person name="Wang G."/>
        </authorList>
    </citation>
    <scope>NUCLEOTIDE SEQUENCE [LARGE SCALE GENOMIC DNA]</scope>
    <source>
        <strain evidence="2 3">R148</strain>
    </source>
</reference>
<dbReference type="InterPro" id="IPR002575">
    <property type="entry name" value="Aminoglycoside_PTrfase"/>
</dbReference>
<dbReference type="EMBL" id="VHSH01000008">
    <property type="protein sequence ID" value="TQV76190.1"/>
    <property type="molecule type" value="Genomic_DNA"/>
</dbReference>
<proteinExistence type="predicted"/>
<keyword evidence="3" id="KW-1185">Reference proteome</keyword>
<dbReference type="Pfam" id="PF01636">
    <property type="entry name" value="APH"/>
    <property type="match status" value="1"/>
</dbReference>
<sequence length="346" mass="38681">MNQRDSQIEDFLARAGWQSARRQPLQGDASSRRYIRLNRDGDAAMLMDAPPPREKVAPFYDIGRLLDELGFSTPAFLAVDLERGFLLLEDFGDRTFTNELADGQDEGRLYRLAVDNLIALHQRWKPQTTGGPALVVPPYSDQILLEEVGRFAEWYLPEVLGAKKAAALEAEFMALWRAALPRARAVPDSLVLRDYHVDNLMVLPGREGLSACGLLDFQDAVIGPLTYDLMSLVCDVRRDVSPTVAQDAVARYLAAFPELPDAAFKESLAVMSAQRNVKILGNFTRLLIRDGKPTYLKYIPRTWRLIEEALGHPALQDLRAWFDETIPAERRIVPASHDAAGNGGHE</sequence>
<dbReference type="OrthoDB" id="9809275at2"/>
<organism evidence="2 3">
    <name type="scientific">Denitrobaculum tricleocarpae</name>
    <dbReference type="NCBI Taxonomy" id="2591009"/>
    <lineage>
        <taxon>Bacteria</taxon>
        <taxon>Pseudomonadati</taxon>
        <taxon>Pseudomonadota</taxon>
        <taxon>Alphaproteobacteria</taxon>
        <taxon>Rhodospirillales</taxon>
        <taxon>Rhodospirillaceae</taxon>
        <taxon>Denitrobaculum</taxon>
    </lineage>
</organism>
<keyword evidence="2" id="KW-0808">Transferase</keyword>
<accession>A0A545TG34</accession>